<feature type="transmembrane region" description="Helical" evidence="8">
    <location>
        <begin position="57"/>
        <end position="75"/>
    </location>
</feature>
<evidence type="ECO:0000256" key="1">
    <source>
        <dbReference type="ARBA" id="ARBA00004651"/>
    </source>
</evidence>
<reference evidence="9 10" key="1">
    <citation type="submission" date="2020-08" db="EMBL/GenBank/DDBJ databases">
        <title>A Genomic Blueprint of the Chicken Gut Microbiome.</title>
        <authorList>
            <person name="Gilroy R."/>
            <person name="Ravi A."/>
            <person name="Getino M."/>
            <person name="Pursley I."/>
            <person name="Horton D.L."/>
            <person name="Alikhan N.-F."/>
            <person name="Baker D."/>
            <person name="Gharbi K."/>
            <person name="Hall N."/>
            <person name="Watson M."/>
            <person name="Adriaenssens E.M."/>
            <person name="Foster-Nyarko E."/>
            <person name="Jarju S."/>
            <person name="Secka A."/>
            <person name="Antonio M."/>
            <person name="Oren A."/>
            <person name="Chaudhuri R."/>
            <person name="La Ragione R.M."/>
            <person name="Hildebrand F."/>
            <person name="Pallen M.J."/>
        </authorList>
    </citation>
    <scope>NUCLEOTIDE SEQUENCE [LARGE SCALE GENOMIC DNA]</scope>
    <source>
        <strain evidence="9 10">Sa2BUA9</strain>
    </source>
</reference>
<feature type="transmembrane region" description="Helical" evidence="8">
    <location>
        <begin position="81"/>
        <end position="98"/>
    </location>
</feature>
<keyword evidence="6 8" id="KW-1133">Transmembrane helix</keyword>
<dbReference type="PANTHER" id="PTHR36122">
    <property type="entry name" value="NICOTINAMIDE RIBOSIDE TRANSPORTER PNUC"/>
    <property type="match status" value="1"/>
</dbReference>
<dbReference type="NCBIfam" id="TIGR01528">
    <property type="entry name" value="NMN_trans_PnuC"/>
    <property type="match status" value="1"/>
</dbReference>
<dbReference type="EMBL" id="JACSQO010000009">
    <property type="protein sequence ID" value="MBD7945573.1"/>
    <property type="molecule type" value="Genomic_DNA"/>
</dbReference>
<feature type="transmembrane region" description="Helical" evidence="8">
    <location>
        <begin position="122"/>
        <end position="143"/>
    </location>
</feature>
<evidence type="ECO:0000256" key="5">
    <source>
        <dbReference type="ARBA" id="ARBA00022692"/>
    </source>
</evidence>
<feature type="transmembrane region" description="Helical" evidence="8">
    <location>
        <begin position="7"/>
        <end position="27"/>
    </location>
</feature>
<comment type="subcellular location">
    <subcellularLocation>
        <location evidence="1">Cell membrane</location>
        <topology evidence="1">Multi-pass membrane protein</topology>
    </subcellularLocation>
</comment>
<proteinExistence type="inferred from homology"/>
<accession>A0ABR8RCR8</accession>
<dbReference type="InterPro" id="IPR006419">
    <property type="entry name" value="NMN_transpt_PnuC"/>
</dbReference>
<evidence type="ECO:0000256" key="6">
    <source>
        <dbReference type="ARBA" id="ARBA00022989"/>
    </source>
</evidence>
<evidence type="ECO:0000256" key="3">
    <source>
        <dbReference type="ARBA" id="ARBA00022448"/>
    </source>
</evidence>
<feature type="transmembrane region" description="Helical" evidence="8">
    <location>
        <begin position="33"/>
        <end position="50"/>
    </location>
</feature>
<protein>
    <submittedName>
        <fullName evidence="9">Nicotinamide mononucleotide transporter</fullName>
    </submittedName>
</protein>
<keyword evidence="5 8" id="KW-0812">Transmembrane</keyword>
<gene>
    <name evidence="9" type="ORF">H9650_15790</name>
</gene>
<evidence type="ECO:0000256" key="4">
    <source>
        <dbReference type="ARBA" id="ARBA00022475"/>
    </source>
</evidence>
<keyword evidence="4" id="KW-1003">Cell membrane</keyword>
<feature type="transmembrane region" description="Helical" evidence="8">
    <location>
        <begin position="173"/>
        <end position="193"/>
    </location>
</feature>
<feature type="transmembrane region" description="Helical" evidence="8">
    <location>
        <begin position="199"/>
        <end position="217"/>
    </location>
</feature>
<keyword evidence="10" id="KW-1185">Reference proteome</keyword>
<dbReference type="Pfam" id="PF04973">
    <property type="entry name" value="NMN_transporter"/>
    <property type="match status" value="1"/>
</dbReference>
<organism evidence="9 10">
    <name type="scientific">Psychrobacillus faecigallinarum</name>
    <dbReference type="NCBI Taxonomy" id="2762235"/>
    <lineage>
        <taxon>Bacteria</taxon>
        <taxon>Bacillati</taxon>
        <taxon>Bacillota</taxon>
        <taxon>Bacilli</taxon>
        <taxon>Bacillales</taxon>
        <taxon>Bacillaceae</taxon>
        <taxon>Psychrobacillus</taxon>
    </lineage>
</organism>
<keyword evidence="3" id="KW-0813">Transport</keyword>
<evidence type="ECO:0000256" key="2">
    <source>
        <dbReference type="ARBA" id="ARBA00006669"/>
    </source>
</evidence>
<comment type="similarity">
    <text evidence="2">Belongs to the nicotinamide ribonucleoside (NR) uptake permease (TC 4.B.1) family.</text>
</comment>
<feature type="transmembrane region" description="Helical" evidence="8">
    <location>
        <begin position="149"/>
        <end position="166"/>
    </location>
</feature>
<keyword evidence="7 8" id="KW-0472">Membrane</keyword>
<sequence length="240" mass="27420">MGMFKDWTLFEKVWLGVFTLVNIYLFFAFKDSLLGFISSITGMLCVVLVAKGKISNYYFGIVQTSSYAYIAYTYGLYGESMLNTLFYFPIQFIGIYLWKKNLTKVQTIGEDVSVKRLDQKGWIYVIGTAVVGSIAYAYLLNAIGGQQVRLDSAAVVLSVIAQILMLKRFAEQWVLWIMVNGLTIVLWVIVLLQTGGNDWAMLVMWSAFLVNSIYGYVNWLKMHKQQHNIQGEAYELRHSN</sequence>
<dbReference type="RefSeq" id="WP_191697603.1">
    <property type="nucleotide sequence ID" value="NZ_JACSQO010000009.1"/>
</dbReference>
<dbReference type="PANTHER" id="PTHR36122:SF2">
    <property type="entry name" value="NICOTINAMIDE RIBOSIDE TRANSPORTER PNUC"/>
    <property type="match status" value="1"/>
</dbReference>
<evidence type="ECO:0000313" key="9">
    <source>
        <dbReference type="EMBL" id="MBD7945573.1"/>
    </source>
</evidence>
<evidence type="ECO:0000313" key="10">
    <source>
        <dbReference type="Proteomes" id="UP000640786"/>
    </source>
</evidence>
<comment type="caution">
    <text evidence="9">The sequence shown here is derived from an EMBL/GenBank/DDBJ whole genome shotgun (WGS) entry which is preliminary data.</text>
</comment>
<evidence type="ECO:0000256" key="8">
    <source>
        <dbReference type="SAM" id="Phobius"/>
    </source>
</evidence>
<dbReference type="Proteomes" id="UP000640786">
    <property type="component" value="Unassembled WGS sequence"/>
</dbReference>
<name>A0ABR8RCR8_9BACI</name>
<evidence type="ECO:0000256" key="7">
    <source>
        <dbReference type="ARBA" id="ARBA00023136"/>
    </source>
</evidence>